<dbReference type="GO" id="GO:0006567">
    <property type="term" value="P:L-threonine catabolic process"/>
    <property type="evidence" value="ECO:0007669"/>
    <property type="project" value="TreeGrafter"/>
</dbReference>
<keyword evidence="4" id="KW-1185">Reference proteome</keyword>
<evidence type="ECO:0000313" key="3">
    <source>
        <dbReference type="EMBL" id="PSR55065.1"/>
    </source>
</evidence>
<gene>
    <name evidence="3" type="ORF">AHMF7605_16925</name>
</gene>
<sequence>MISLKDKILVIGACGQLGAELTLELRKIYGDAQVVAADIAVPKQRELAESGPFEILDVLDRHHLADLAYKHEFTQIYHLAAVLSATGEKRPKFTWKINMKGLENILDLTLEKGIAKVYWPSSIAVFGPNTPRQHTPQHTIMDPNTVYGISKLAGERFCEYYATRYHLDIRSLRYPGLISYKALPGGGTTDYAVDIYYKAVEEVPFECYLAEDTYLPMMYMPDALKATLELMHAPTENIKIRSSYNLTAMSFSPAEIAASIQKHIPDFKITYKPDYRQQIAASWPETIDDSVAQQDWNWQPDYDLPRMTQDMIENLRKQKAGL</sequence>
<feature type="domain" description="NAD-dependent epimerase/dehydratase" evidence="2">
    <location>
        <begin position="8"/>
        <end position="234"/>
    </location>
</feature>
<comment type="caution">
    <text evidence="3">The sequence shown here is derived from an EMBL/GenBank/DDBJ whole genome shotgun (WGS) entry which is preliminary data.</text>
</comment>
<proteinExistence type="inferred from homology"/>
<dbReference type="Gene3D" id="3.40.50.720">
    <property type="entry name" value="NAD(P)-binding Rossmann-like Domain"/>
    <property type="match status" value="1"/>
</dbReference>
<organism evidence="3 4">
    <name type="scientific">Adhaeribacter arboris</name>
    <dbReference type="NCBI Taxonomy" id="2072846"/>
    <lineage>
        <taxon>Bacteria</taxon>
        <taxon>Pseudomonadati</taxon>
        <taxon>Bacteroidota</taxon>
        <taxon>Cytophagia</taxon>
        <taxon>Cytophagales</taxon>
        <taxon>Hymenobacteraceae</taxon>
        <taxon>Adhaeribacter</taxon>
    </lineage>
</organism>
<evidence type="ECO:0000259" key="2">
    <source>
        <dbReference type="Pfam" id="PF01370"/>
    </source>
</evidence>
<dbReference type="Pfam" id="PF01370">
    <property type="entry name" value="Epimerase"/>
    <property type="match status" value="1"/>
</dbReference>
<dbReference type="SUPFAM" id="SSF51735">
    <property type="entry name" value="NAD(P)-binding Rossmann-fold domains"/>
    <property type="match status" value="1"/>
</dbReference>
<dbReference type="OrthoDB" id="9779902at2"/>
<protein>
    <submittedName>
        <fullName evidence="3">NAD-dependent epimerase</fullName>
    </submittedName>
</protein>
<dbReference type="PANTHER" id="PTHR42687:SF1">
    <property type="entry name" value="L-THREONINE 3-DEHYDROGENASE, MITOCHONDRIAL"/>
    <property type="match status" value="1"/>
</dbReference>
<dbReference type="EMBL" id="PYFT01000001">
    <property type="protein sequence ID" value="PSR55065.1"/>
    <property type="molecule type" value="Genomic_DNA"/>
</dbReference>
<dbReference type="InterPro" id="IPR051225">
    <property type="entry name" value="NAD(P)_epim/dehydratase"/>
</dbReference>
<comment type="similarity">
    <text evidence="1">Belongs to the NAD(P)-dependent epimerase/dehydratase family.</text>
</comment>
<dbReference type="AlphaFoldDB" id="A0A2T2YHT0"/>
<evidence type="ECO:0000313" key="4">
    <source>
        <dbReference type="Proteomes" id="UP000240357"/>
    </source>
</evidence>
<dbReference type="Proteomes" id="UP000240357">
    <property type="component" value="Unassembled WGS sequence"/>
</dbReference>
<dbReference type="FunFam" id="3.40.50.720:FF:000077">
    <property type="entry name" value="L-threonine 3-dehydrogenase, mitochondrial"/>
    <property type="match status" value="1"/>
</dbReference>
<name>A0A2T2YHT0_9BACT</name>
<dbReference type="GO" id="GO:0008743">
    <property type="term" value="F:L-threonine 3-dehydrogenase activity"/>
    <property type="evidence" value="ECO:0007669"/>
    <property type="project" value="TreeGrafter"/>
</dbReference>
<dbReference type="InterPro" id="IPR036291">
    <property type="entry name" value="NAD(P)-bd_dom_sf"/>
</dbReference>
<evidence type="ECO:0000256" key="1">
    <source>
        <dbReference type="ARBA" id="ARBA00007637"/>
    </source>
</evidence>
<reference evidence="3 4" key="1">
    <citation type="submission" date="2018-03" db="EMBL/GenBank/DDBJ databases">
        <title>Adhaeribacter sp. HMF7605 Genome sequencing and assembly.</title>
        <authorList>
            <person name="Kang H."/>
            <person name="Kang J."/>
            <person name="Cha I."/>
            <person name="Kim H."/>
            <person name="Joh K."/>
        </authorList>
    </citation>
    <scope>NUCLEOTIDE SEQUENCE [LARGE SCALE GENOMIC DNA]</scope>
    <source>
        <strain evidence="3 4">HMF7605</strain>
    </source>
</reference>
<dbReference type="InterPro" id="IPR001509">
    <property type="entry name" value="Epimerase_deHydtase"/>
</dbReference>
<dbReference type="PANTHER" id="PTHR42687">
    <property type="entry name" value="L-THREONINE 3-DEHYDROGENASE"/>
    <property type="match status" value="1"/>
</dbReference>
<accession>A0A2T2YHT0</accession>
<dbReference type="RefSeq" id="WP_106931243.1">
    <property type="nucleotide sequence ID" value="NZ_PYFT01000001.1"/>
</dbReference>